<name>A0A9P5PJM0_9AGAR</name>
<proteinExistence type="predicted"/>
<sequence length="239" mass="26903">MKFSHRFKNVYLSLPSSVLSIFGQLAPPMFPILASLQLRDSDDANLARAQRNAAANFALLGLLFPRAPSLHRISLQLVFGDNMLPCNWKHLTSLTVSSPMLADLTLNALAQVPQMRALDLMINIFQDVPPWKDRATVYLNNLSILRLSLVPARRVPGQIDFETNILSMFHCIHCPALQSFSFSCPKMILISKLIFVSLPLDMLEELELEMTTTPEVLTECLLLIPNLTSFKFTDSTYRP</sequence>
<dbReference type="EMBL" id="JADNRY010000137">
    <property type="protein sequence ID" value="KAF9063822.1"/>
    <property type="molecule type" value="Genomic_DNA"/>
</dbReference>
<dbReference type="Gene3D" id="3.80.10.10">
    <property type="entry name" value="Ribonuclease Inhibitor"/>
    <property type="match status" value="1"/>
</dbReference>
<dbReference type="AlphaFoldDB" id="A0A9P5PJM0"/>
<dbReference type="OrthoDB" id="3365698at2759"/>
<accession>A0A9P5PJM0</accession>
<evidence type="ECO:0000313" key="2">
    <source>
        <dbReference type="Proteomes" id="UP000772434"/>
    </source>
</evidence>
<keyword evidence="2" id="KW-1185">Reference proteome</keyword>
<dbReference type="Proteomes" id="UP000772434">
    <property type="component" value="Unassembled WGS sequence"/>
</dbReference>
<comment type="caution">
    <text evidence="1">The sequence shown here is derived from an EMBL/GenBank/DDBJ whole genome shotgun (WGS) entry which is preliminary data.</text>
</comment>
<dbReference type="SUPFAM" id="SSF52058">
    <property type="entry name" value="L domain-like"/>
    <property type="match status" value="1"/>
</dbReference>
<evidence type="ECO:0000313" key="1">
    <source>
        <dbReference type="EMBL" id="KAF9063822.1"/>
    </source>
</evidence>
<dbReference type="InterPro" id="IPR032675">
    <property type="entry name" value="LRR_dom_sf"/>
</dbReference>
<organism evidence="1 2">
    <name type="scientific">Rhodocollybia butyracea</name>
    <dbReference type="NCBI Taxonomy" id="206335"/>
    <lineage>
        <taxon>Eukaryota</taxon>
        <taxon>Fungi</taxon>
        <taxon>Dikarya</taxon>
        <taxon>Basidiomycota</taxon>
        <taxon>Agaricomycotina</taxon>
        <taxon>Agaricomycetes</taxon>
        <taxon>Agaricomycetidae</taxon>
        <taxon>Agaricales</taxon>
        <taxon>Marasmiineae</taxon>
        <taxon>Omphalotaceae</taxon>
        <taxon>Rhodocollybia</taxon>
    </lineage>
</organism>
<reference evidence="1" key="1">
    <citation type="submission" date="2020-11" db="EMBL/GenBank/DDBJ databases">
        <authorList>
            <consortium name="DOE Joint Genome Institute"/>
            <person name="Ahrendt S."/>
            <person name="Riley R."/>
            <person name="Andreopoulos W."/>
            <person name="Labutti K."/>
            <person name="Pangilinan J."/>
            <person name="Ruiz-Duenas F.J."/>
            <person name="Barrasa J.M."/>
            <person name="Sanchez-Garcia M."/>
            <person name="Camarero S."/>
            <person name="Miyauchi S."/>
            <person name="Serrano A."/>
            <person name="Linde D."/>
            <person name="Babiker R."/>
            <person name="Drula E."/>
            <person name="Ayuso-Fernandez I."/>
            <person name="Pacheco R."/>
            <person name="Padilla G."/>
            <person name="Ferreira P."/>
            <person name="Barriuso J."/>
            <person name="Kellner H."/>
            <person name="Castanera R."/>
            <person name="Alfaro M."/>
            <person name="Ramirez L."/>
            <person name="Pisabarro A.G."/>
            <person name="Kuo A."/>
            <person name="Tritt A."/>
            <person name="Lipzen A."/>
            <person name="He G."/>
            <person name="Yan M."/>
            <person name="Ng V."/>
            <person name="Cullen D."/>
            <person name="Martin F."/>
            <person name="Rosso M.-N."/>
            <person name="Henrissat B."/>
            <person name="Hibbett D."/>
            <person name="Martinez A.T."/>
            <person name="Grigoriev I.V."/>
        </authorList>
    </citation>
    <scope>NUCLEOTIDE SEQUENCE</scope>
    <source>
        <strain evidence="1">AH 40177</strain>
    </source>
</reference>
<protein>
    <submittedName>
        <fullName evidence="1">Uncharacterized protein</fullName>
    </submittedName>
</protein>
<gene>
    <name evidence="1" type="ORF">BDP27DRAFT_1334474</name>
</gene>